<proteinExistence type="inferred from homology"/>
<keyword evidence="2" id="KW-0378">Hydrolase</keyword>
<evidence type="ECO:0000256" key="3">
    <source>
        <dbReference type="SAM" id="SignalP"/>
    </source>
</evidence>
<keyword evidence="5" id="KW-1185">Reference proteome</keyword>
<dbReference type="Gene3D" id="3.40.710.10">
    <property type="entry name" value="DD-peptidase/beta-lactamase superfamily"/>
    <property type="match status" value="1"/>
</dbReference>
<dbReference type="GO" id="GO:0000270">
    <property type="term" value="P:peptidoglycan metabolic process"/>
    <property type="evidence" value="ECO:0007669"/>
    <property type="project" value="TreeGrafter"/>
</dbReference>
<reference evidence="4 5" key="1">
    <citation type="submission" date="2017-05" db="EMBL/GenBank/DDBJ databases">
        <authorList>
            <person name="Varghese N."/>
            <person name="Submissions S."/>
        </authorList>
    </citation>
    <scope>NUCLEOTIDE SEQUENCE [LARGE SCALE GENOMIC DNA]</scope>
    <source>
        <strain evidence="4 5">DSM 21194</strain>
    </source>
</reference>
<dbReference type="PRINTS" id="PR00922">
    <property type="entry name" value="DADACBPTASE3"/>
</dbReference>
<feature type="signal peptide" evidence="3">
    <location>
        <begin position="1"/>
        <end position="26"/>
    </location>
</feature>
<keyword evidence="4" id="KW-0121">Carboxypeptidase</keyword>
<feature type="chain" id="PRO_5021787241" evidence="3">
    <location>
        <begin position="27"/>
        <end position="489"/>
    </location>
</feature>
<dbReference type="PANTHER" id="PTHR30023">
    <property type="entry name" value="D-ALANYL-D-ALANINE CARBOXYPEPTIDASE"/>
    <property type="match status" value="1"/>
</dbReference>
<evidence type="ECO:0000313" key="5">
    <source>
        <dbReference type="Proteomes" id="UP000317593"/>
    </source>
</evidence>
<sequence>MFVKHTICTALTVLIVLLSLQTGVMAQDTAFSSEIVKTIENSRAFDAFWSVIVRDSTGKILEGYNYNKIVRPASNFKLLSSAMVLNELGPDYRYSTKLYGLGRQEGDTWEGDIIVRGSGDPSISGKFYNEDRFYVFEKFYQALDSLGIRKIRGSLVGNDSYFDQQTYPEGWSWEDLTFYYGVEINALSFNENAVDLRVYARNDIGEKPDIEWFPFDTDYVDFVNEQVITPSYSEYDESYQRIMGTNTILLESTLPRNYIEKESLSILDAPRFFIDTFEKYLEQGKITFSMPMMVESHNRSWEGSRYTVLAEHQSVPLGKLLQEMNKESNNFYAEMLLKTAAAEHYNTQGSTELGLSLIETFAMDMGIDVEDLEMNDGSGLASSTLITTEGLSKLLVEMRNNSHFAVYKQSLAVAGRDGTLEYRFKNSPVEGKLYGKTGYISGVRALSGYLESASGQPLIVSVVTNNYTEPTSYIDELQEDIVQKIYYKY</sequence>
<gene>
    <name evidence="4" type="ORF">SAMN06265218_10454</name>
</gene>
<accession>A0A521BUA0</accession>
<dbReference type="PANTHER" id="PTHR30023:SF0">
    <property type="entry name" value="PENICILLIN-SENSITIVE CARBOXYPEPTIDASE A"/>
    <property type="match status" value="1"/>
</dbReference>
<evidence type="ECO:0000313" key="4">
    <source>
        <dbReference type="EMBL" id="SMO50737.1"/>
    </source>
</evidence>
<evidence type="ECO:0000256" key="2">
    <source>
        <dbReference type="ARBA" id="ARBA00022801"/>
    </source>
</evidence>
<dbReference type="EMBL" id="FXTH01000004">
    <property type="protein sequence ID" value="SMO50737.1"/>
    <property type="molecule type" value="Genomic_DNA"/>
</dbReference>
<dbReference type="GO" id="GO:0004185">
    <property type="term" value="F:serine-type carboxypeptidase activity"/>
    <property type="evidence" value="ECO:0007669"/>
    <property type="project" value="InterPro"/>
</dbReference>
<dbReference type="Gene3D" id="3.50.80.20">
    <property type="entry name" value="D-Ala-D-Ala carboxypeptidase C, peptidase S13"/>
    <property type="match status" value="1"/>
</dbReference>
<dbReference type="Pfam" id="PF02113">
    <property type="entry name" value="Peptidase_S13"/>
    <property type="match status" value="1"/>
</dbReference>
<comment type="similarity">
    <text evidence="1">Belongs to the peptidase S13 family.</text>
</comment>
<dbReference type="SUPFAM" id="SSF56601">
    <property type="entry name" value="beta-lactamase/transpeptidase-like"/>
    <property type="match status" value="1"/>
</dbReference>
<protein>
    <submittedName>
        <fullName evidence="4">D-alanyl-D-alanine carboxypeptidase / D-alanyl-D-alanine-endopeptidase (Penicillin-binding protein 4)</fullName>
    </submittedName>
</protein>
<dbReference type="AlphaFoldDB" id="A0A521BUA0"/>
<evidence type="ECO:0000256" key="1">
    <source>
        <dbReference type="ARBA" id="ARBA00006096"/>
    </source>
</evidence>
<keyword evidence="3" id="KW-0732">Signal</keyword>
<keyword evidence="4" id="KW-0645">Protease</keyword>
<dbReference type="OrthoDB" id="9802627at2"/>
<organism evidence="4 5">
    <name type="scientific">Fodinibius sediminis</name>
    <dbReference type="NCBI Taxonomy" id="1214077"/>
    <lineage>
        <taxon>Bacteria</taxon>
        <taxon>Pseudomonadati</taxon>
        <taxon>Balneolota</taxon>
        <taxon>Balneolia</taxon>
        <taxon>Balneolales</taxon>
        <taxon>Balneolaceae</taxon>
        <taxon>Fodinibius</taxon>
    </lineage>
</organism>
<dbReference type="InterPro" id="IPR012338">
    <property type="entry name" value="Beta-lactam/transpept-like"/>
</dbReference>
<dbReference type="InterPro" id="IPR000667">
    <property type="entry name" value="Peptidase_S13"/>
</dbReference>
<dbReference type="NCBIfam" id="TIGR00666">
    <property type="entry name" value="PBP4"/>
    <property type="match status" value="1"/>
</dbReference>
<dbReference type="Proteomes" id="UP000317593">
    <property type="component" value="Unassembled WGS sequence"/>
</dbReference>
<dbReference type="GO" id="GO:0006508">
    <property type="term" value="P:proteolysis"/>
    <property type="evidence" value="ECO:0007669"/>
    <property type="project" value="InterPro"/>
</dbReference>
<name>A0A521BUA0_9BACT</name>